<keyword evidence="5 7" id="KW-0472">Membrane</keyword>
<feature type="transmembrane region" description="Helical" evidence="7">
    <location>
        <begin position="327"/>
        <end position="346"/>
    </location>
</feature>
<feature type="transmembrane region" description="Helical" evidence="7">
    <location>
        <begin position="232"/>
        <end position="254"/>
    </location>
</feature>
<dbReference type="Gene3D" id="1.20.1740.10">
    <property type="entry name" value="Amino acid/polyamine transporter I"/>
    <property type="match status" value="1"/>
</dbReference>
<dbReference type="InterPro" id="IPR050367">
    <property type="entry name" value="APC_superfamily"/>
</dbReference>
<evidence type="ECO:0000256" key="1">
    <source>
        <dbReference type="ARBA" id="ARBA00004651"/>
    </source>
</evidence>
<feature type="transmembrane region" description="Helical" evidence="7">
    <location>
        <begin position="410"/>
        <end position="429"/>
    </location>
</feature>
<keyword evidence="2" id="KW-1003">Cell membrane</keyword>
<evidence type="ECO:0000256" key="4">
    <source>
        <dbReference type="ARBA" id="ARBA00022989"/>
    </source>
</evidence>
<feature type="region of interest" description="Disordered" evidence="6">
    <location>
        <begin position="440"/>
        <end position="459"/>
    </location>
</feature>
<feature type="transmembrane region" description="Helical" evidence="7">
    <location>
        <begin position="87"/>
        <end position="112"/>
    </location>
</feature>
<proteinExistence type="predicted"/>
<organism evidence="8 9">
    <name type="scientific">Flaviaesturariibacter flavus</name>
    <dbReference type="NCBI Taxonomy" id="2502780"/>
    <lineage>
        <taxon>Bacteria</taxon>
        <taxon>Pseudomonadati</taxon>
        <taxon>Bacteroidota</taxon>
        <taxon>Chitinophagia</taxon>
        <taxon>Chitinophagales</taxon>
        <taxon>Chitinophagaceae</taxon>
        <taxon>Flaviaestuariibacter</taxon>
    </lineage>
</organism>
<dbReference type="PANTHER" id="PTHR42770">
    <property type="entry name" value="AMINO ACID TRANSPORTER-RELATED"/>
    <property type="match status" value="1"/>
</dbReference>
<evidence type="ECO:0000256" key="6">
    <source>
        <dbReference type="SAM" id="MobiDB-lite"/>
    </source>
</evidence>
<name>A0A4R1BKN1_9BACT</name>
<evidence type="ECO:0000313" key="9">
    <source>
        <dbReference type="Proteomes" id="UP000295334"/>
    </source>
</evidence>
<feature type="non-terminal residue" evidence="8">
    <location>
        <position position="459"/>
    </location>
</feature>
<keyword evidence="3 7" id="KW-0812">Transmembrane</keyword>
<dbReference type="OrthoDB" id="9810109at2"/>
<feature type="transmembrane region" description="Helical" evidence="7">
    <location>
        <begin position="12"/>
        <end position="36"/>
    </location>
</feature>
<feature type="transmembrane region" description="Helical" evidence="7">
    <location>
        <begin position="192"/>
        <end position="211"/>
    </location>
</feature>
<keyword evidence="4 7" id="KW-1133">Transmembrane helix</keyword>
<dbReference type="GO" id="GO:0005886">
    <property type="term" value="C:plasma membrane"/>
    <property type="evidence" value="ECO:0007669"/>
    <property type="project" value="UniProtKB-SubCell"/>
</dbReference>
<dbReference type="Pfam" id="PF13520">
    <property type="entry name" value="AA_permease_2"/>
    <property type="match status" value="1"/>
</dbReference>
<protein>
    <submittedName>
        <fullName evidence="8">Amino acid permease</fullName>
    </submittedName>
</protein>
<sequence length="459" mass="49906">MSLHRRLSLLQATAINMIDMVGIGPFVTLPLVIGFFNSPYYIWAWVLGAVIALLDSCIWSELGAAYPAAGGSYNFLRIAYPGRWGRLMSFLFVWQTSFQAPLVVASGAIGFAKYAQYLFPLSELGQKGVSATVILLIGVLLWRRIESVGRLSVLLWVGVLGTIGWIIVGGLTHKTVAYEALPVSGGDFLSGAFWTALGAASVKTIYSYLGYYNVCHLGGEIRDPGRNIPRSIFLSVAGIAVLYLGLNWSIAGVLPWQEAAKHEFIVSIFMEKIYGVATARVATGLVLWIAFASLFAVVLGYSRVPYAAAVDGAFFKPFARLHPTKDFPYVSLLFIIGLGLVFSFFLTLKQVISAILAMRILVQFIAQAVGVVLLRRRKGTAALPWKMPLYPLPVIVSVCIWLFVLVSTGIFALWGTGMAALGVLVFALTEKWRSGRAESIDLQRPTPGSSPREGSAPLP</sequence>
<dbReference type="PIRSF" id="PIRSF006060">
    <property type="entry name" value="AA_transporter"/>
    <property type="match status" value="1"/>
</dbReference>
<evidence type="ECO:0000313" key="8">
    <source>
        <dbReference type="EMBL" id="TCJ17886.1"/>
    </source>
</evidence>
<keyword evidence="9" id="KW-1185">Reference proteome</keyword>
<feature type="transmembrane region" description="Helical" evidence="7">
    <location>
        <begin position="154"/>
        <end position="172"/>
    </location>
</feature>
<feature type="transmembrane region" description="Helical" evidence="7">
    <location>
        <begin position="352"/>
        <end position="375"/>
    </location>
</feature>
<dbReference type="PANTHER" id="PTHR42770:SF7">
    <property type="entry name" value="MEMBRANE PROTEIN"/>
    <property type="match status" value="1"/>
</dbReference>
<gene>
    <name evidence="8" type="ORF">EPD60_05470</name>
</gene>
<dbReference type="EMBL" id="SJZI01000008">
    <property type="protein sequence ID" value="TCJ17886.1"/>
    <property type="molecule type" value="Genomic_DNA"/>
</dbReference>
<feature type="transmembrane region" description="Helical" evidence="7">
    <location>
        <begin position="124"/>
        <end position="142"/>
    </location>
</feature>
<accession>A0A4R1BKN1</accession>
<evidence type="ECO:0000256" key="7">
    <source>
        <dbReference type="SAM" id="Phobius"/>
    </source>
</evidence>
<evidence type="ECO:0000256" key="2">
    <source>
        <dbReference type="ARBA" id="ARBA00022475"/>
    </source>
</evidence>
<dbReference type="GO" id="GO:0022857">
    <property type="term" value="F:transmembrane transporter activity"/>
    <property type="evidence" value="ECO:0007669"/>
    <property type="project" value="InterPro"/>
</dbReference>
<dbReference type="RefSeq" id="WP_131448138.1">
    <property type="nucleotide sequence ID" value="NZ_SJZI01000008.1"/>
</dbReference>
<feature type="transmembrane region" description="Helical" evidence="7">
    <location>
        <begin position="387"/>
        <end position="404"/>
    </location>
</feature>
<reference evidence="8 9" key="1">
    <citation type="submission" date="2019-03" db="EMBL/GenBank/DDBJ databases">
        <authorList>
            <person name="Kim M.K.M."/>
        </authorList>
    </citation>
    <scope>NUCLEOTIDE SEQUENCE [LARGE SCALE GENOMIC DNA]</scope>
    <source>
        <strain evidence="8 9">17J68-12</strain>
    </source>
</reference>
<comment type="caution">
    <text evidence="8">The sequence shown here is derived from an EMBL/GenBank/DDBJ whole genome shotgun (WGS) entry which is preliminary data.</text>
</comment>
<dbReference type="InterPro" id="IPR002293">
    <property type="entry name" value="AA/rel_permease1"/>
</dbReference>
<feature type="transmembrane region" description="Helical" evidence="7">
    <location>
        <begin position="285"/>
        <end position="306"/>
    </location>
</feature>
<dbReference type="Proteomes" id="UP000295334">
    <property type="component" value="Unassembled WGS sequence"/>
</dbReference>
<evidence type="ECO:0000256" key="5">
    <source>
        <dbReference type="ARBA" id="ARBA00023136"/>
    </source>
</evidence>
<evidence type="ECO:0000256" key="3">
    <source>
        <dbReference type="ARBA" id="ARBA00022692"/>
    </source>
</evidence>
<dbReference type="AlphaFoldDB" id="A0A4R1BKN1"/>
<comment type="subcellular location">
    <subcellularLocation>
        <location evidence="1">Cell membrane</location>
        <topology evidence="1">Multi-pass membrane protein</topology>
    </subcellularLocation>
</comment>